<geneLocation type="plasmid" evidence="2">
    <name>pam7 dna</name>
</geneLocation>
<sequence length="152" mass="17330">MLPTKLNEQNLKNKKQVAKRISQLLSITENRLELPDGHWTKISSSIDINSGLTWANYFSISFGDDLGKHRFSGEIRLFTNGESSKRGCRAKGMLFMRWGKNDNFCSEDLLFNREERFAYEKSLSAVLRSMTALTNKVVKEHAESHGTQNTIA</sequence>
<name>A0A510IFD9_9VIBR</name>
<evidence type="ECO:0000313" key="2">
    <source>
        <dbReference type="Proteomes" id="UP000315115"/>
    </source>
</evidence>
<proteinExistence type="predicted"/>
<dbReference type="RefSeq" id="WP_126605923.1">
    <property type="nucleotide sequence ID" value="NZ_AP019800.1"/>
</dbReference>
<organism evidence="1 2">
    <name type="scientific">Vibrio rotiferianus</name>
    <dbReference type="NCBI Taxonomy" id="190895"/>
    <lineage>
        <taxon>Bacteria</taxon>
        <taxon>Pseudomonadati</taxon>
        <taxon>Pseudomonadota</taxon>
        <taxon>Gammaproteobacteria</taxon>
        <taxon>Vibrionales</taxon>
        <taxon>Vibrionaceae</taxon>
        <taxon>Vibrio</taxon>
    </lineage>
</organism>
<gene>
    <name evidence="1" type="ORF">VroAM7_50860</name>
</gene>
<protein>
    <submittedName>
        <fullName evidence="1">Uncharacterized protein</fullName>
    </submittedName>
</protein>
<accession>A0A510IFD9</accession>
<dbReference type="Proteomes" id="UP000315115">
    <property type="component" value="Plasmid pAM7"/>
</dbReference>
<keyword evidence="1" id="KW-0614">Plasmid</keyword>
<dbReference type="EMBL" id="AP019800">
    <property type="protein sequence ID" value="BBL92433.1"/>
    <property type="molecule type" value="Genomic_DNA"/>
</dbReference>
<reference evidence="2" key="1">
    <citation type="submission" date="2019-07" db="EMBL/GenBank/DDBJ databases">
        <title>Complete Genome Sequences of Vibrion rotiferianus strain AM7.</title>
        <authorList>
            <person name="Miyazaki K."/>
            <person name="Wiseschart A."/>
            <person name="Pootanakit K."/>
            <person name="Ishimori K."/>
            <person name="Kitahara K."/>
        </authorList>
    </citation>
    <scope>NUCLEOTIDE SEQUENCE [LARGE SCALE GENOMIC DNA]</scope>
    <source>
        <strain evidence="2">AM7</strain>
        <plasmid evidence="2">pam7 dna</plasmid>
    </source>
</reference>
<dbReference type="AlphaFoldDB" id="A0A510IFD9"/>
<evidence type="ECO:0000313" key="1">
    <source>
        <dbReference type="EMBL" id="BBL92433.1"/>
    </source>
</evidence>